<dbReference type="InterPro" id="IPR016181">
    <property type="entry name" value="Acyl_CoA_acyltransferase"/>
</dbReference>
<organism evidence="3 4">
    <name type="scientific">Callosobruchus maculatus</name>
    <name type="common">Southern cowpea weevil</name>
    <name type="synonym">Pulse bruchid</name>
    <dbReference type="NCBI Taxonomy" id="64391"/>
    <lineage>
        <taxon>Eukaryota</taxon>
        <taxon>Metazoa</taxon>
        <taxon>Ecdysozoa</taxon>
        <taxon>Arthropoda</taxon>
        <taxon>Hexapoda</taxon>
        <taxon>Insecta</taxon>
        <taxon>Pterygota</taxon>
        <taxon>Neoptera</taxon>
        <taxon>Endopterygota</taxon>
        <taxon>Coleoptera</taxon>
        <taxon>Polyphaga</taxon>
        <taxon>Cucujiformia</taxon>
        <taxon>Chrysomeloidea</taxon>
        <taxon>Chrysomelidae</taxon>
        <taxon>Bruchinae</taxon>
        <taxon>Bruchini</taxon>
        <taxon>Callosobruchus</taxon>
    </lineage>
</organism>
<dbReference type="Pfam" id="PF08445">
    <property type="entry name" value="FR47"/>
    <property type="match status" value="1"/>
</dbReference>
<dbReference type="OrthoDB" id="8179865at2759"/>
<dbReference type="EMBL" id="CAACVG010012163">
    <property type="protein sequence ID" value="VEN59755.1"/>
    <property type="molecule type" value="Genomic_DNA"/>
</dbReference>
<feature type="region of interest" description="Disordered" evidence="1">
    <location>
        <begin position="295"/>
        <end position="350"/>
    </location>
</feature>
<dbReference type="PANTHER" id="PTHR20958:SF9">
    <property type="entry name" value="RE58324P"/>
    <property type="match status" value="1"/>
</dbReference>
<reference evidence="3 4" key="1">
    <citation type="submission" date="2019-01" db="EMBL/GenBank/DDBJ databases">
        <authorList>
            <person name="Sayadi A."/>
        </authorList>
    </citation>
    <scope>NUCLEOTIDE SEQUENCE [LARGE SCALE GENOMIC DNA]</scope>
</reference>
<dbReference type="AlphaFoldDB" id="A0A653DHS0"/>
<proteinExistence type="predicted"/>
<dbReference type="InterPro" id="IPR053225">
    <property type="entry name" value="Acyl-CoA_N-acyltransferase"/>
</dbReference>
<dbReference type="Gene3D" id="3.40.630.30">
    <property type="match status" value="1"/>
</dbReference>
<dbReference type="InterPro" id="IPR013653">
    <property type="entry name" value="GCN5-like_dom"/>
</dbReference>
<keyword evidence="4" id="KW-1185">Reference proteome</keyword>
<evidence type="ECO:0000256" key="1">
    <source>
        <dbReference type="SAM" id="MobiDB-lite"/>
    </source>
</evidence>
<dbReference type="GO" id="GO:0016747">
    <property type="term" value="F:acyltransferase activity, transferring groups other than amino-acyl groups"/>
    <property type="evidence" value="ECO:0007669"/>
    <property type="project" value="InterPro"/>
</dbReference>
<evidence type="ECO:0000313" key="3">
    <source>
        <dbReference type="EMBL" id="VEN59755.1"/>
    </source>
</evidence>
<dbReference type="PANTHER" id="PTHR20958">
    <property type="entry name" value="GLYCINE N-ACYLTRANSFERASE-LIKE PROTEIN"/>
    <property type="match status" value="1"/>
</dbReference>
<evidence type="ECO:0000259" key="2">
    <source>
        <dbReference type="PROSITE" id="PS51186"/>
    </source>
</evidence>
<name>A0A653DHS0_CALMS</name>
<feature type="compositionally biased region" description="Acidic residues" evidence="1">
    <location>
        <begin position="305"/>
        <end position="314"/>
    </location>
</feature>
<dbReference type="SUPFAM" id="SSF55729">
    <property type="entry name" value="Acyl-CoA N-acyltransferases (Nat)"/>
    <property type="match status" value="1"/>
</dbReference>
<protein>
    <recommendedName>
        <fullName evidence="2">N-acetyltransferase domain-containing protein</fullName>
    </recommendedName>
</protein>
<evidence type="ECO:0000313" key="4">
    <source>
        <dbReference type="Proteomes" id="UP000410492"/>
    </source>
</evidence>
<feature type="domain" description="N-acetyltransferase" evidence="2">
    <location>
        <begin position="167"/>
        <end position="296"/>
    </location>
</feature>
<dbReference type="Proteomes" id="UP000410492">
    <property type="component" value="Unassembled WGS sequence"/>
</dbReference>
<dbReference type="PROSITE" id="PS51186">
    <property type="entry name" value="GNAT"/>
    <property type="match status" value="1"/>
</dbReference>
<dbReference type="InterPro" id="IPR000182">
    <property type="entry name" value="GNAT_dom"/>
</dbReference>
<sequence>MEEVLPEGKNFRLVNESELPEIIDFLGNYLPDSIKFHQTLKTFLKDRVWEFYFYVTKTWPEQAVILHFPGMTKTPNNKLYESFSVFCPCDQLDNMYLLLEEDVLIDWTQPIFLNFTHSQIVKKLEEMYSERGGTMEKLYGDIYGLMEPIEEEGAEEAIEDTVFTDDAVLSQLNPAHAQTIHDLYPANNMECVEVFERLIEKLPCYGVFSTSGDLAAWMVQSYYGAMFSMQTRPEYRRKGYGLILAKYLTKLVIERGYIPFVVIRPENDASKGLYTKLGFKKYFQTVRAILKPKEMANDAQGGGTEQEEATEEGPQENRIDNEVNGVTGGENGKTEVDVGDEEKEQNCREG</sequence>
<gene>
    <name evidence="3" type="ORF">CALMAC_LOCUS17661</name>
</gene>
<accession>A0A653DHS0</accession>